<evidence type="ECO:0000259" key="1">
    <source>
        <dbReference type="Pfam" id="PF01510"/>
    </source>
</evidence>
<dbReference type="OrthoDB" id="8858683at2"/>
<gene>
    <name evidence="2" type="ORF">CCR94_16180</name>
</gene>
<dbReference type="SUPFAM" id="SSF55846">
    <property type="entry name" value="N-acetylmuramoyl-L-alanine amidase-like"/>
    <property type="match status" value="1"/>
</dbReference>
<reference evidence="2 3" key="1">
    <citation type="journal article" date="2018" name="Arch. Microbiol.">
        <title>New insights into the metabolic potential of the phototrophic purple bacterium Rhodopila globiformis DSM 161(T) from its draft genome sequence and evidence for a vanadium-dependent nitrogenase.</title>
        <authorList>
            <person name="Imhoff J.F."/>
            <person name="Rahn T."/>
            <person name="Kunzel S."/>
            <person name="Neulinger S.C."/>
        </authorList>
    </citation>
    <scope>NUCLEOTIDE SEQUENCE [LARGE SCALE GENOMIC DNA]</scope>
    <source>
        <strain evidence="2 3">DSM 16996</strain>
    </source>
</reference>
<accession>A0A2S6N2V2</accession>
<dbReference type="AlphaFoldDB" id="A0A2S6N2V2"/>
<dbReference type="InterPro" id="IPR002502">
    <property type="entry name" value="Amidase_domain"/>
</dbReference>
<comment type="caution">
    <text evidence="2">The sequence shown here is derived from an EMBL/GenBank/DDBJ whole genome shotgun (WGS) entry which is preliminary data.</text>
</comment>
<dbReference type="EMBL" id="NHSJ01000100">
    <property type="protein sequence ID" value="PPQ28927.1"/>
    <property type="molecule type" value="Genomic_DNA"/>
</dbReference>
<protein>
    <recommendedName>
        <fullName evidence="1">N-acetylmuramoyl-L-alanine amidase domain-containing protein</fullName>
    </recommendedName>
</protein>
<dbReference type="CDD" id="cd06583">
    <property type="entry name" value="PGRP"/>
    <property type="match status" value="1"/>
</dbReference>
<dbReference type="RefSeq" id="WP_104508884.1">
    <property type="nucleotide sequence ID" value="NZ_JACIGC010000011.1"/>
</dbReference>
<name>A0A2S6N2V2_9HYPH</name>
<evidence type="ECO:0000313" key="2">
    <source>
        <dbReference type="EMBL" id="PPQ28927.1"/>
    </source>
</evidence>
<dbReference type="GO" id="GO:0009253">
    <property type="term" value="P:peptidoglycan catabolic process"/>
    <property type="evidence" value="ECO:0007669"/>
    <property type="project" value="InterPro"/>
</dbReference>
<organism evidence="2 3">
    <name type="scientific">Rhodoblastus sphagnicola</name>
    <dbReference type="NCBI Taxonomy" id="333368"/>
    <lineage>
        <taxon>Bacteria</taxon>
        <taxon>Pseudomonadati</taxon>
        <taxon>Pseudomonadota</taxon>
        <taxon>Alphaproteobacteria</taxon>
        <taxon>Hyphomicrobiales</taxon>
        <taxon>Rhodoblastaceae</taxon>
        <taxon>Rhodoblastus</taxon>
    </lineage>
</organism>
<dbReference type="Proteomes" id="UP000239089">
    <property type="component" value="Unassembled WGS sequence"/>
</dbReference>
<dbReference type="GO" id="GO:0008745">
    <property type="term" value="F:N-acetylmuramoyl-L-alanine amidase activity"/>
    <property type="evidence" value="ECO:0007669"/>
    <property type="project" value="InterPro"/>
</dbReference>
<proteinExistence type="predicted"/>
<dbReference type="InterPro" id="IPR036505">
    <property type="entry name" value="Amidase/PGRP_sf"/>
</dbReference>
<sequence length="181" mass="20057">MTFLTDPRGFTATEFVAYARDLKWAHGWRPQFVTLHNSAEPNLAQWTHFGLGKDQGAKRVRNLNAYYKGLGWHSGPHLFVAPDFIWLACDLEHDGVHASCYNKTSIGVEMVGDYSVESFDSGGGANVRDNAVAAVAAIYRALGTDPVTLRFHKECARDHHDCPGKHVDKADFVARVKKAVT</sequence>
<feature type="domain" description="N-acetylmuramoyl-L-alanine amidase" evidence="1">
    <location>
        <begin position="29"/>
        <end position="165"/>
    </location>
</feature>
<keyword evidence="3" id="KW-1185">Reference proteome</keyword>
<dbReference type="Gene3D" id="3.40.80.10">
    <property type="entry name" value="Peptidoglycan recognition protein-like"/>
    <property type="match status" value="1"/>
</dbReference>
<dbReference type="Pfam" id="PF01510">
    <property type="entry name" value="Amidase_2"/>
    <property type="match status" value="1"/>
</dbReference>
<evidence type="ECO:0000313" key="3">
    <source>
        <dbReference type="Proteomes" id="UP000239089"/>
    </source>
</evidence>